<feature type="transmembrane region" description="Helical" evidence="6">
    <location>
        <begin position="622"/>
        <end position="639"/>
    </location>
</feature>
<feature type="transmembrane region" description="Helical" evidence="6">
    <location>
        <begin position="660"/>
        <end position="681"/>
    </location>
</feature>
<dbReference type="Gene3D" id="2.70.150.10">
    <property type="entry name" value="Calcium-transporting ATPase, cytoplasmic transduction domain A"/>
    <property type="match status" value="1"/>
</dbReference>
<dbReference type="InterPro" id="IPR023299">
    <property type="entry name" value="ATPase_P-typ_cyto_dom_N"/>
</dbReference>
<dbReference type="Gene3D" id="1.20.1110.10">
    <property type="entry name" value="Calcium-transporting ATPase, transmembrane domain"/>
    <property type="match status" value="1"/>
</dbReference>
<feature type="transmembrane region" description="Helical" evidence="6">
    <location>
        <begin position="717"/>
        <end position="736"/>
    </location>
</feature>
<reference evidence="8" key="2">
    <citation type="journal article" date="2021" name="PeerJ">
        <title>Extensive microbial diversity within the chicken gut microbiome revealed by metagenomics and culture.</title>
        <authorList>
            <person name="Gilroy R."/>
            <person name="Ravi A."/>
            <person name="Getino M."/>
            <person name="Pursley I."/>
            <person name="Horton D.L."/>
            <person name="Alikhan N.F."/>
            <person name="Baker D."/>
            <person name="Gharbi K."/>
            <person name="Hall N."/>
            <person name="Watson M."/>
            <person name="Adriaenssens E.M."/>
            <person name="Foster-Nyarko E."/>
            <person name="Jarju S."/>
            <person name="Secka A."/>
            <person name="Antonio M."/>
            <person name="Oren A."/>
            <person name="Chaudhuri R.R."/>
            <person name="La Ragione R."/>
            <person name="Hildebrand F."/>
            <person name="Pallen M.J."/>
        </authorList>
    </citation>
    <scope>NUCLEOTIDE SEQUENCE</scope>
    <source>
        <strain evidence="8">ChiW13-3771</strain>
    </source>
</reference>
<feature type="transmembrane region" description="Helical" evidence="6">
    <location>
        <begin position="69"/>
        <end position="87"/>
    </location>
</feature>
<name>A0A9D1EDL7_9FIRM</name>
<dbReference type="InterPro" id="IPR023214">
    <property type="entry name" value="HAD_sf"/>
</dbReference>
<evidence type="ECO:0000313" key="8">
    <source>
        <dbReference type="EMBL" id="HIR87978.1"/>
    </source>
</evidence>
<evidence type="ECO:0000256" key="1">
    <source>
        <dbReference type="ARBA" id="ARBA00004141"/>
    </source>
</evidence>
<organism evidence="8 9">
    <name type="scientific">Candidatus Fimimorpha faecalis</name>
    <dbReference type="NCBI Taxonomy" id="2840824"/>
    <lineage>
        <taxon>Bacteria</taxon>
        <taxon>Bacillati</taxon>
        <taxon>Bacillota</taxon>
        <taxon>Clostridia</taxon>
        <taxon>Eubacteriales</taxon>
        <taxon>Candidatus Fimimorpha</taxon>
    </lineage>
</organism>
<dbReference type="InterPro" id="IPR001757">
    <property type="entry name" value="P_typ_ATPase"/>
</dbReference>
<dbReference type="PRINTS" id="PR00119">
    <property type="entry name" value="CATATPASE"/>
</dbReference>
<feature type="transmembrane region" description="Helical" evidence="6">
    <location>
        <begin position="687"/>
        <end position="705"/>
    </location>
</feature>
<dbReference type="Proteomes" id="UP000824201">
    <property type="component" value="Unassembled WGS sequence"/>
</dbReference>
<dbReference type="EMBL" id="DVHN01000038">
    <property type="protein sequence ID" value="HIR87978.1"/>
    <property type="molecule type" value="Genomic_DNA"/>
</dbReference>
<dbReference type="SUPFAM" id="SSF56784">
    <property type="entry name" value="HAD-like"/>
    <property type="match status" value="1"/>
</dbReference>
<comment type="caution">
    <text evidence="8">The sequence shown here is derived from an EMBL/GenBank/DDBJ whole genome shotgun (WGS) entry which is preliminary data.</text>
</comment>
<dbReference type="Pfam" id="PF00122">
    <property type="entry name" value="E1-E2_ATPase"/>
    <property type="match status" value="1"/>
</dbReference>
<dbReference type="SFLD" id="SFLDS00003">
    <property type="entry name" value="Haloacid_Dehalogenase"/>
    <property type="match status" value="1"/>
</dbReference>
<dbReference type="GO" id="GO:0016020">
    <property type="term" value="C:membrane"/>
    <property type="evidence" value="ECO:0007669"/>
    <property type="project" value="UniProtKB-SubCell"/>
</dbReference>
<comment type="subcellular location">
    <subcellularLocation>
        <location evidence="1">Membrane</location>
        <topology evidence="1">Multi-pass membrane protein</topology>
    </subcellularLocation>
</comment>
<evidence type="ECO:0000256" key="5">
    <source>
        <dbReference type="ARBA" id="ARBA00023136"/>
    </source>
</evidence>
<evidence type="ECO:0000256" key="2">
    <source>
        <dbReference type="ARBA" id="ARBA00022692"/>
    </source>
</evidence>
<feature type="transmembrane region" description="Helical" evidence="6">
    <location>
        <begin position="215"/>
        <end position="237"/>
    </location>
</feature>
<dbReference type="Pfam" id="PF00702">
    <property type="entry name" value="Hydrolase"/>
    <property type="match status" value="1"/>
</dbReference>
<dbReference type="Gene3D" id="3.40.50.1000">
    <property type="entry name" value="HAD superfamily/HAD-like"/>
    <property type="match status" value="1"/>
</dbReference>
<dbReference type="NCBIfam" id="TIGR01494">
    <property type="entry name" value="ATPase_P-type"/>
    <property type="match status" value="2"/>
</dbReference>
<protein>
    <submittedName>
        <fullName evidence="8">Cation-translocating P-type ATPase</fullName>
    </submittedName>
</protein>
<sequence>MPQEKKKLFIGLREEEVQQRIAEGKINKTDDQTTRSVKQIVKSNVLTFFNLLNVILFALVITTGSFKNMFFIVIVAINTVIGIVQELRSKKILDQLAILTASKATVIRDGKKKEVAVEEIVLDDLILLKNGDQIPADGIIIEGSIEANESLLTGESDSIPKKINSEVYSGSFVTAGRALCQVIHVGKDNYMEQITKEAKQFKKHNSELRNCINKILKLISMIIVPVGVGLFCKQFFIGDLSYQTATLNTVAAVLGMIPEGLVLLTSVALTIGVIRLAQRKTLVQELYCIETLARVDVLCLDKTGTITEGSICVEQVENIDSITDVDEVMGNLVASLTDDNATFQALKKEFPEKNTMTPGFIIPFSSERKYSGVSFKEYGTYLIGAVQFLFPEGQEELKEIVANHASKGYRMLVLAHSPKETQSEICPEGLEPCALIMMTDVIRPEAPRTLNYFKEQGVDLKIISGDDPATVAAVAKKAGLEKTEAYIDASTLKTDQELADALQKCSVFGRVSPGQKKTMVTLLKADGHTVAMTGDGVNDVLALKEADCSIAMASGSEAAKNTANLVLLDSNFASMPHIVNEGRRVINNIRNAASMFLIKTMFSAILAIMTILFGQIYPFQPIQLSVISVCAVGLPGFLLQQEPSFERVEKDFLQTVFKMSFPTAAVISISIILFSMAGNFLDCTNQMLTTVCVLATGWLYMITLKKVYFPLTKYRRIVIYSMQVLYMICLIIFQKLLELGPINFNAIILLLIVINFAPAGIDGMERLYQYGLKKMDEQRRLSNASILSMGTPEEDEILYGKKEEDDID</sequence>
<feature type="transmembrane region" description="Helical" evidence="6">
    <location>
        <begin position="249"/>
        <end position="274"/>
    </location>
</feature>
<dbReference type="PRINTS" id="PR00120">
    <property type="entry name" value="HATPASE"/>
</dbReference>
<reference evidence="8" key="1">
    <citation type="submission" date="2020-10" db="EMBL/GenBank/DDBJ databases">
        <authorList>
            <person name="Gilroy R."/>
        </authorList>
    </citation>
    <scope>NUCLEOTIDE SEQUENCE</scope>
    <source>
        <strain evidence="8">ChiW13-3771</strain>
    </source>
</reference>
<evidence type="ECO:0000259" key="7">
    <source>
        <dbReference type="Pfam" id="PF00122"/>
    </source>
</evidence>
<dbReference type="SUPFAM" id="SSF81665">
    <property type="entry name" value="Calcium ATPase, transmembrane domain M"/>
    <property type="match status" value="1"/>
</dbReference>
<keyword evidence="2 6" id="KW-0812">Transmembrane</keyword>
<feature type="transmembrane region" description="Helical" evidence="6">
    <location>
        <begin position="596"/>
        <end position="616"/>
    </location>
</feature>
<evidence type="ECO:0000256" key="4">
    <source>
        <dbReference type="ARBA" id="ARBA00022989"/>
    </source>
</evidence>
<gene>
    <name evidence="8" type="ORF">IAC96_03410</name>
</gene>
<dbReference type="SFLD" id="SFLDG00002">
    <property type="entry name" value="C1.7:_P-type_atpase_like"/>
    <property type="match status" value="1"/>
</dbReference>
<dbReference type="CDD" id="cd02609">
    <property type="entry name" value="P-type_ATPase"/>
    <property type="match status" value="1"/>
</dbReference>
<dbReference type="InterPro" id="IPR044492">
    <property type="entry name" value="P_typ_ATPase_HD_dom"/>
</dbReference>
<feature type="transmembrane region" description="Helical" evidence="6">
    <location>
        <begin position="742"/>
        <end position="761"/>
    </location>
</feature>
<dbReference type="SFLD" id="SFLDF00027">
    <property type="entry name" value="p-type_atpase"/>
    <property type="match status" value="1"/>
</dbReference>
<dbReference type="SUPFAM" id="SSF81653">
    <property type="entry name" value="Calcium ATPase, transduction domain A"/>
    <property type="match status" value="1"/>
</dbReference>
<evidence type="ECO:0000313" key="9">
    <source>
        <dbReference type="Proteomes" id="UP000824201"/>
    </source>
</evidence>
<dbReference type="GO" id="GO:0005524">
    <property type="term" value="F:ATP binding"/>
    <property type="evidence" value="ECO:0007669"/>
    <property type="project" value="InterPro"/>
</dbReference>
<dbReference type="InterPro" id="IPR059000">
    <property type="entry name" value="ATPase_P-type_domA"/>
</dbReference>
<dbReference type="GO" id="GO:0016887">
    <property type="term" value="F:ATP hydrolysis activity"/>
    <property type="evidence" value="ECO:0007669"/>
    <property type="project" value="InterPro"/>
</dbReference>
<accession>A0A9D1EDL7</accession>
<dbReference type="InterPro" id="IPR036412">
    <property type="entry name" value="HAD-like_sf"/>
</dbReference>
<dbReference type="InterPro" id="IPR018303">
    <property type="entry name" value="ATPase_P-typ_P_site"/>
</dbReference>
<dbReference type="AlphaFoldDB" id="A0A9D1EDL7"/>
<keyword evidence="3" id="KW-1278">Translocase</keyword>
<feature type="transmembrane region" description="Helical" evidence="6">
    <location>
        <begin position="45"/>
        <end position="63"/>
    </location>
</feature>
<proteinExistence type="predicted"/>
<dbReference type="PROSITE" id="PS00154">
    <property type="entry name" value="ATPASE_E1_E2"/>
    <property type="match status" value="1"/>
</dbReference>
<dbReference type="InterPro" id="IPR008250">
    <property type="entry name" value="ATPase_P-typ_transduc_dom_A_sf"/>
</dbReference>
<keyword evidence="5 6" id="KW-0472">Membrane</keyword>
<dbReference type="Gene3D" id="3.40.1110.10">
    <property type="entry name" value="Calcium-transporting ATPase, cytoplasmic domain N"/>
    <property type="match status" value="1"/>
</dbReference>
<evidence type="ECO:0000256" key="3">
    <source>
        <dbReference type="ARBA" id="ARBA00022967"/>
    </source>
</evidence>
<feature type="domain" description="P-type ATPase A" evidence="7">
    <location>
        <begin position="99"/>
        <end position="198"/>
    </location>
</feature>
<dbReference type="InterPro" id="IPR023298">
    <property type="entry name" value="ATPase_P-typ_TM_dom_sf"/>
</dbReference>
<keyword evidence="4 6" id="KW-1133">Transmembrane helix</keyword>
<evidence type="ECO:0000256" key="6">
    <source>
        <dbReference type="SAM" id="Phobius"/>
    </source>
</evidence>
<dbReference type="PANTHER" id="PTHR42861">
    <property type="entry name" value="CALCIUM-TRANSPORTING ATPASE"/>
    <property type="match status" value="1"/>
</dbReference>